<gene>
    <name evidence="2" type="ORF">TPA0910_82180</name>
</gene>
<accession>A0ABQ3UDV6</accession>
<reference evidence="2" key="1">
    <citation type="submission" date="2024-05" db="EMBL/GenBank/DDBJ databases">
        <title>Whole genome shotgun sequence of Streptomyces hygroscopicus NBRC 113678.</title>
        <authorList>
            <person name="Komaki H."/>
            <person name="Tamura T."/>
        </authorList>
    </citation>
    <scope>NUCLEOTIDE SEQUENCE</scope>
    <source>
        <strain evidence="2">N11-34</strain>
    </source>
</reference>
<evidence type="ECO:0000313" key="2">
    <source>
        <dbReference type="EMBL" id="GHJ33785.1"/>
    </source>
</evidence>
<feature type="compositionally biased region" description="Basic and acidic residues" evidence="1">
    <location>
        <begin position="61"/>
        <end position="75"/>
    </location>
</feature>
<proteinExistence type="predicted"/>
<keyword evidence="3" id="KW-1185">Reference proteome</keyword>
<organism evidence="2 3">
    <name type="scientific">Streptomyces hygroscopicus</name>
    <dbReference type="NCBI Taxonomy" id="1912"/>
    <lineage>
        <taxon>Bacteria</taxon>
        <taxon>Bacillati</taxon>
        <taxon>Actinomycetota</taxon>
        <taxon>Actinomycetes</taxon>
        <taxon>Kitasatosporales</taxon>
        <taxon>Streptomycetaceae</taxon>
        <taxon>Streptomyces</taxon>
        <taxon>Streptomyces violaceusniger group</taxon>
    </lineage>
</organism>
<protein>
    <submittedName>
        <fullName evidence="2">Uncharacterized protein</fullName>
    </submittedName>
</protein>
<sequence>MHGIWLRCATDGTAPWPRFGPTTRIVHRLAQEQSVAEAPPPAAVFVPPTVRAPAVRHHVTRRDEPAGAGAGDRRTRLVAPPSTAIPDRCTAIPRMAPATSRS</sequence>
<comment type="caution">
    <text evidence="2">The sequence shown here is derived from an EMBL/GenBank/DDBJ whole genome shotgun (WGS) entry which is preliminary data.</text>
</comment>
<dbReference type="EMBL" id="BNEK01000005">
    <property type="protein sequence ID" value="GHJ33785.1"/>
    <property type="molecule type" value="Genomic_DNA"/>
</dbReference>
<evidence type="ECO:0000256" key="1">
    <source>
        <dbReference type="SAM" id="MobiDB-lite"/>
    </source>
</evidence>
<name>A0ABQ3UDV6_STRHY</name>
<dbReference type="Proteomes" id="UP001054854">
    <property type="component" value="Unassembled WGS sequence"/>
</dbReference>
<evidence type="ECO:0000313" key="3">
    <source>
        <dbReference type="Proteomes" id="UP001054854"/>
    </source>
</evidence>
<feature type="region of interest" description="Disordered" evidence="1">
    <location>
        <begin position="57"/>
        <end position="88"/>
    </location>
</feature>